<reference evidence="1 2" key="1">
    <citation type="submission" date="2016-07" db="EMBL/GenBank/DDBJ databases">
        <title>Pervasive Adenine N6-methylation of Active Genes in Fungi.</title>
        <authorList>
            <consortium name="DOE Joint Genome Institute"/>
            <person name="Mondo S.J."/>
            <person name="Dannebaum R.O."/>
            <person name="Kuo R.C."/>
            <person name="Labutti K."/>
            <person name="Haridas S."/>
            <person name="Kuo A."/>
            <person name="Salamov A."/>
            <person name="Ahrendt S.R."/>
            <person name="Lipzen A."/>
            <person name="Sullivan W."/>
            <person name="Andreopoulos W.B."/>
            <person name="Clum A."/>
            <person name="Lindquist E."/>
            <person name="Daum C."/>
            <person name="Ramamoorthy G.K."/>
            <person name="Gryganskyi A."/>
            <person name="Culley D."/>
            <person name="Magnuson J.K."/>
            <person name="James T.Y."/>
            <person name="O'Malley M.A."/>
            <person name="Stajich J.E."/>
            <person name="Spatafora J.W."/>
            <person name="Visel A."/>
            <person name="Grigoriev I.V."/>
        </authorList>
    </citation>
    <scope>NUCLEOTIDE SEQUENCE [LARGE SCALE GENOMIC DNA]</scope>
    <source>
        <strain evidence="1 2">CBS 129021</strain>
    </source>
</reference>
<name>A0A1Y2E2R0_9PEZI</name>
<dbReference type="RefSeq" id="XP_040716786.1">
    <property type="nucleotide sequence ID" value="XM_040853818.1"/>
</dbReference>
<gene>
    <name evidence="1" type="ORF">BCR38DRAFT_166937</name>
</gene>
<protein>
    <submittedName>
        <fullName evidence="1">Uncharacterized protein</fullName>
    </submittedName>
</protein>
<comment type="caution">
    <text evidence="1">The sequence shown here is derived from an EMBL/GenBank/DDBJ whole genome shotgun (WGS) entry which is preliminary data.</text>
</comment>
<dbReference type="AlphaFoldDB" id="A0A1Y2E2R0"/>
<organism evidence="1 2">
    <name type="scientific">Pseudomassariella vexata</name>
    <dbReference type="NCBI Taxonomy" id="1141098"/>
    <lineage>
        <taxon>Eukaryota</taxon>
        <taxon>Fungi</taxon>
        <taxon>Dikarya</taxon>
        <taxon>Ascomycota</taxon>
        <taxon>Pezizomycotina</taxon>
        <taxon>Sordariomycetes</taxon>
        <taxon>Xylariomycetidae</taxon>
        <taxon>Amphisphaeriales</taxon>
        <taxon>Pseudomassariaceae</taxon>
        <taxon>Pseudomassariella</taxon>
    </lineage>
</organism>
<dbReference type="InParanoid" id="A0A1Y2E2R0"/>
<dbReference type="EMBL" id="MCFJ01000005">
    <property type="protein sequence ID" value="ORY65822.1"/>
    <property type="molecule type" value="Genomic_DNA"/>
</dbReference>
<dbReference type="Proteomes" id="UP000193689">
    <property type="component" value="Unassembled WGS sequence"/>
</dbReference>
<evidence type="ECO:0000313" key="2">
    <source>
        <dbReference type="Proteomes" id="UP000193689"/>
    </source>
</evidence>
<evidence type="ECO:0000313" key="1">
    <source>
        <dbReference type="EMBL" id="ORY65822.1"/>
    </source>
</evidence>
<sequence>MRSLWSDLRKGEKHLDPYLIVSSNGYGAYICIAGEFVKTVVAITYNTESEKSTPKFPNLAQGSLHYILLKNLSISQGRNQEKGTRMASHSREMLCKPVVGARSDRRCLYRDRLTANNHIKYHAFFLHTQRIRTASIWNVTALRWLPVPYIWAPTVDVERWLVTDKVEPSR</sequence>
<accession>A0A1Y2E2R0</accession>
<keyword evidence="2" id="KW-1185">Reference proteome</keyword>
<dbReference type="GeneID" id="63770030"/>
<proteinExistence type="predicted"/>